<feature type="compositionally biased region" description="Polar residues" evidence="1">
    <location>
        <begin position="72"/>
        <end position="92"/>
    </location>
</feature>
<reference evidence="3" key="1">
    <citation type="submission" date="2023-01" db="EMBL/GenBank/DDBJ databases">
        <title>Key to firefly adult light organ development and bioluminescence: homeobox transcription factors regulate luciferase expression and transportation to peroxisome.</title>
        <authorList>
            <person name="Fu X."/>
        </authorList>
    </citation>
    <scope>NUCLEOTIDE SEQUENCE [LARGE SCALE GENOMIC DNA]</scope>
</reference>
<proteinExistence type="predicted"/>
<sequence>MINETLISSGSRLATKTLTSFFSKENKEYEPTNELSTCTSRETNTLSKPSQIQVIVQHTESESRKTPVCLSNKLSTVDNSQQDPSPTSQDLTTAAKPRPFIWSQDIWERKQSAFPWPDSSNGILGCKVCRDIGSEVERRENNPCIAARYKPIDSVGPIQSNDIEPTC</sequence>
<comment type="caution">
    <text evidence="2">The sequence shown here is derived from an EMBL/GenBank/DDBJ whole genome shotgun (WGS) entry which is preliminary data.</text>
</comment>
<keyword evidence="3" id="KW-1185">Reference proteome</keyword>
<evidence type="ECO:0000256" key="1">
    <source>
        <dbReference type="SAM" id="MobiDB-lite"/>
    </source>
</evidence>
<dbReference type="AlphaFoldDB" id="A0AAN7SQA0"/>
<gene>
    <name evidence="2" type="ORF">RN001_006607</name>
</gene>
<organism evidence="2 3">
    <name type="scientific">Aquatica leii</name>
    <dbReference type="NCBI Taxonomy" id="1421715"/>
    <lineage>
        <taxon>Eukaryota</taxon>
        <taxon>Metazoa</taxon>
        <taxon>Ecdysozoa</taxon>
        <taxon>Arthropoda</taxon>
        <taxon>Hexapoda</taxon>
        <taxon>Insecta</taxon>
        <taxon>Pterygota</taxon>
        <taxon>Neoptera</taxon>
        <taxon>Endopterygota</taxon>
        <taxon>Coleoptera</taxon>
        <taxon>Polyphaga</taxon>
        <taxon>Elateriformia</taxon>
        <taxon>Elateroidea</taxon>
        <taxon>Lampyridae</taxon>
        <taxon>Luciolinae</taxon>
        <taxon>Aquatica</taxon>
    </lineage>
</organism>
<dbReference type="EMBL" id="JARPUR010000002">
    <property type="protein sequence ID" value="KAK4883288.1"/>
    <property type="molecule type" value="Genomic_DNA"/>
</dbReference>
<feature type="region of interest" description="Disordered" evidence="1">
    <location>
        <begin position="56"/>
        <end position="96"/>
    </location>
</feature>
<dbReference type="Proteomes" id="UP001353858">
    <property type="component" value="Unassembled WGS sequence"/>
</dbReference>
<name>A0AAN7SQA0_9COLE</name>
<accession>A0AAN7SQA0</accession>
<evidence type="ECO:0000313" key="2">
    <source>
        <dbReference type="EMBL" id="KAK4883288.1"/>
    </source>
</evidence>
<evidence type="ECO:0000313" key="3">
    <source>
        <dbReference type="Proteomes" id="UP001353858"/>
    </source>
</evidence>
<protein>
    <submittedName>
        <fullName evidence="2">Uncharacterized protein</fullName>
    </submittedName>
</protein>